<dbReference type="Pfam" id="PF24852">
    <property type="entry name" value="DUF7726"/>
    <property type="match status" value="1"/>
</dbReference>
<evidence type="ECO:0000259" key="1">
    <source>
        <dbReference type="Pfam" id="PF24852"/>
    </source>
</evidence>
<protein>
    <recommendedName>
        <fullName evidence="1">DUF7726 domain-containing protein</fullName>
    </recommendedName>
</protein>
<sequence length="78" mass="9047">VTHWLKDIGNINSNSYNRFMRLKGADVGAENGTYHAAYVYFEKVRIFEGKKKTPTRIAAEEGRPFERRQSRGVWVRDG</sequence>
<dbReference type="PANTHER" id="PTHR42339">
    <property type="entry name" value="HISTONE H1"/>
    <property type="match status" value="1"/>
</dbReference>
<feature type="non-terminal residue" evidence="2">
    <location>
        <position position="1"/>
    </location>
</feature>
<organism evidence="2 3">
    <name type="scientific">Tulasnella calospora MUT 4182</name>
    <dbReference type="NCBI Taxonomy" id="1051891"/>
    <lineage>
        <taxon>Eukaryota</taxon>
        <taxon>Fungi</taxon>
        <taxon>Dikarya</taxon>
        <taxon>Basidiomycota</taxon>
        <taxon>Agaricomycotina</taxon>
        <taxon>Agaricomycetes</taxon>
        <taxon>Cantharellales</taxon>
        <taxon>Tulasnellaceae</taxon>
        <taxon>Tulasnella</taxon>
    </lineage>
</organism>
<accession>A0A0C3PYW8</accession>
<dbReference type="PANTHER" id="PTHR42339:SF1">
    <property type="entry name" value="HISTONE H1"/>
    <property type="match status" value="1"/>
</dbReference>
<dbReference type="EMBL" id="KN823169">
    <property type="protein sequence ID" value="KIO20580.1"/>
    <property type="molecule type" value="Genomic_DNA"/>
</dbReference>
<dbReference type="Proteomes" id="UP000054248">
    <property type="component" value="Unassembled WGS sequence"/>
</dbReference>
<name>A0A0C3PYW8_9AGAM</name>
<dbReference type="HOGENOM" id="CLU_2628781_0_0_1"/>
<dbReference type="OrthoDB" id="2592504at2759"/>
<dbReference type="InterPro" id="IPR056143">
    <property type="entry name" value="DUF7726"/>
</dbReference>
<keyword evidence="3" id="KW-1185">Reference proteome</keyword>
<evidence type="ECO:0000313" key="2">
    <source>
        <dbReference type="EMBL" id="KIO20580.1"/>
    </source>
</evidence>
<reference evidence="3" key="2">
    <citation type="submission" date="2015-01" db="EMBL/GenBank/DDBJ databases">
        <title>Evolutionary Origins and Diversification of the Mycorrhizal Mutualists.</title>
        <authorList>
            <consortium name="DOE Joint Genome Institute"/>
            <consortium name="Mycorrhizal Genomics Consortium"/>
            <person name="Kohler A."/>
            <person name="Kuo A."/>
            <person name="Nagy L.G."/>
            <person name="Floudas D."/>
            <person name="Copeland A."/>
            <person name="Barry K.W."/>
            <person name="Cichocki N."/>
            <person name="Veneault-Fourrey C."/>
            <person name="LaButti K."/>
            <person name="Lindquist E.A."/>
            <person name="Lipzen A."/>
            <person name="Lundell T."/>
            <person name="Morin E."/>
            <person name="Murat C."/>
            <person name="Riley R."/>
            <person name="Ohm R."/>
            <person name="Sun H."/>
            <person name="Tunlid A."/>
            <person name="Henrissat B."/>
            <person name="Grigoriev I.V."/>
            <person name="Hibbett D.S."/>
            <person name="Martin F."/>
        </authorList>
    </citation>
    <scope>NUCLEOTIDE SEQUENCE [LARGE SCALE GENOMIC DNA]</scope>
    <source>
        <strain evidence="3">MUT 4182</strain>
    </source>
</reference>
<gene>
    <name evidence="2" type="ORF">M407DRAFT_29785</name>
</gene>
<evidence type="ECO:0000313" key="3">
    <source>
        <dbReference type="Proteomes" id="UP000054248"/>
    </source>
</evidence>
<feature type="domain" description="DUF7726" evidence="1">
    <location>
        <begin position="1"/>
        <end position="51"/>
    </location>
</feature>
<proteinExistence type="predicted"/>
<reference evidence="2 3" key="1">
    <citation type="submission" date="2014-04" db="EMBL/GenBank/DDBJ databases">
        <authorList>
            <consortium name="DOE Joint Genome Institute"/>
            <person name="Kuo A."/>
            <person name="Girlanda M."/>
            <person name="Perotto S."/>
            <person name="Kohler A."/>
            <person name="Nagy L.G."/>
            <person name="Floudas D."/>
            <person name="Copeland A."/>
            <person name="Barry K.W."/>
            <person name="Cichocki N."/>
            <person name="Veneault-Fourrey C."/>
            <person name="LaButti K."/>
            <person name="Lindquist E.A."/>
            <person name="Lipzen A."/>
            <person name="Lundell T."/>
            <person name="Morin E."/>
            <person name="Murat C."/>
            <person name="Sun H."/>
            <person name="Tunlid A."/>
            <person name="Henrissat B."/>
            <person name="Grigoriev I.V."/>
            <person name="Hibbett D.S."/>
            <person name="Martin F."/>
            <person name="Nordberg H.P."/>
            <person name="Cantor M.N."/>
            <person name="Hua S.X."/>
        </authorList>
    </citation>
    <scope>NUCLEOTIDE SEQUENCE [LARGE SCALE GENOMIC DNA]</scope>
    <source>
        <strain evidence="2 3">MUT 4182</strain>
    </source>
</reference>
<dbReference type="AlphaFoldDB" id="A0A0C3PYW8"/>